<dbReference type="EMBL" id="CZQA01000012">
    <property type="protein sequence ID" value="CUS38891.1"/>
    <property type="molecule type" value="Genomic_DNA"/>
</dbReference>
<evidence type="ECO:0000256" key="1">
    <source>
        <dbReference type="ARBA" id="ARBA00023172"/>
    </source>
</evidence>
<dbReference type="Gene3D" id="3.30.420.10">
    <property type="entry name" value="Ribonuclease H-like superfamily/Ribonuclease H"/>
    <property type="match status" value="1"/>
</dbReference>
<keyword evidence="6" id="KW-1185">Reference proteome</keyword>
<gene>
    <name evidence="3" type="ORF">COMA1_10477</name>
    <name evidence="4" type="ORF">COMA1_11249</name>
    <name evidence="5" type="ORF">COMA1_60140</name>
</gene>
<dbReference type="Proteomes" id="UP000199032">
    <property type="component" value="Unassembled WGS sequence"/>
</dbReference>
<evidence type="ECO:0000313" key="6">
    <source>
        <dbReference type="Proteomes" id="UP000199032"/>
    </source>
</evidence>
<reference evidence="3 6" key="1">
    <citation type="submission" date="2015-10" db="EMBL/GenBank/DDBJ databases">
        <authorList>
            <person name="Gilbert D.G."/>
        </authorList>
    </citation>
    <scope>NUCLEOTIDE SEQUENCE [LARGE SCALE GENOMIC DNA]</scope>
    <source>
        <strain evidence="3">COMA1</strain>
    </source>
</reference>
<dbReference type="GO" id="GO:0015074">
    <property type="term" value="P:DNA integration"/>
    <property type="evidence" value="ECO:0007669"/>
    <property type="project" value="InterPro"/>
</dbReference>
<dbReference type="PANTHER" id="PTHR10948:SF23">
    <property type="entry name" value="TRANSPOSASE INSI FOR INSERTION SEQUENCE ELEMENT IS30A-RELATED"/>
    <property type="match status" value="1"/>
</dbReference>
<sequence length="327" mass="37463">MPYQHLTLEERSMMAPMRMLGWSIRSIAAQLGRAPSTISRELRRNGDGSGAYAGYWAHCDAQRRRRNIRRSHLTSGMLATYVQEKLQCRWSPEQIAHRVRVDYPHATQMRISHQTIYTWLAADHRTGGSWSRYLRHHCRRRKRYGSGPRAPRLKGRVSLAERPAIAQRRGRLGDWEGDLVVGRGQRGFVATHVDRRSRFLLAAKVSRRTATEVTVATRKLLHPLPAHVRRTLTVDNGSEWASFRCLQRTLGLQVYFAAPYAAWERGTNENTNGLLRDYFPKQTDFSTITAHRLASVVEELNNRPRKCLAYRTPAEVFARAAGVALQP</sequence>
<dbReference type="GO" id="GO:0032196">
    <property type="term" value="P:transposition"/>
    <property type="evidence" value="ECO:0007669"/>
    <property type="project" value="TreeGrafter"/>
</dbReference>
<dbReference type="EMBL" id="CZQA01000001">
    <property type="protein sequence ID" value="CUS32172.1"/>
    <property type="molecule type" value="Genomic_DNA"/>
</dbReference>
<dbReference type="GO" id="GO:0005829">
    <property type="term" value="C:cytosol"/>
    <property type="evidence" value="ECO:0007669"/>
    <property type="project" value="TreeGrafter"/>
</dbReference>
<dbReference type="Pfam" id="PF13936">
    <property type="entry name" value="HTH_38"/>
    <property type="match status" value="1"/>
</dbReference>
<dbReference type="GO" id="GO:0003676">
    <property type="term" value="F:nucleic acid binding"/>
    <property type="evidence" value="ECO:0007669"/>
    <property type="project" value="InterPro"/>
</dbReference>
<accession>A0A0S4L375</accession>
<organism evidence="3 6">
    <name type="scientific">Candidatus Nitrospira nitrosa</name>
    <dbReference type="NCBI Taxonomy" id="1742972"/>
    <lineage>
        <taxon>Bacteria</taxon>
        <taxon>Pseudomonadati</taxon>
        <taxon>Nitrospirota</taxon>
        <taxon>Nitrospiria</taxon>
        <taxon>Nitrospirales</taxon>
        <taxon>Nitrospiraceae</taxon>
        <taxon>Nitrospira</taxon>
    </lineage>
</organism>
<dbReference type="SUPFAM" id="SSF53098">
    <property type="entry name" value="Ribonuclease H-like"/>
    <property type="match status" value="1"/>
</dbReference>
<dbReference type="Gene3D" id="1.10.10.60">
    <property type="entry name" value="Homeodomain-like"/>
    <property type="match status" value="1"/>
</dbReference>
<dbReference type="Pfam" id="PF00665">
    <property type="entry name" value="rve"/>
    <property type="match status" value="1"/>
</dbReference>
<evidence type="ECO:0000313" key="4">
    <source>
        <dbReference type="EMBL" id="CUS33612.1"/>
    </source>
</evidence>
<dbReference type="OrthoDB" id="9781678at2"/>
<dbReference type="GO" id="GO:0006310">
    <property type="term" value="P:DNA recombination"/>
    <property type="evidence" value="ECO:0007669"/>
    <property type="project" value="UniProtKB-KW"/>
</dbReference>
<keyword evidence="1" id="KW-0233">DNA recombination</keyword>
<dbReference type="AlphaFoldDB" id="A0A0S4L375"/>
<dbReference type="GO" id="GO:0004803">
    <property type="term" value="F:transposase activity"/>
    <property type="evidence" value="ECO:0007669"/>
    <property type="project" value="TreeGrafter"/>
</dbReference>
<evidence type="ECO:0000313" key="5">
    <source>
        <dbReference type="EMBL" id="CUS38891.1"/>
    </source>
</evidence>
<dbReference type="EMBL" id="CZQA01000001">
    <property type="protein sequence ID" value="CUS33612.1"/>
    <property type="molecule type" value="Genomic_DNA"/>
</dbReference>
<dbReference type="InterPro" id="IPR053392">
    <property type="entry name" value="Transposase_IS30-like"/>
</dbReference>
<proteinExistence type="predicted"/>
<dbReference type="InterPro" id="IPR036397">
    <property type="entry name" value="RNaseH_sf"/>
</dbReference>
<dbReference type="InterPro" id="IPR025246">
    <property type="entry name" value="IS30-like_HTH"/>
</dbReference>
<dbReference type="STRING" id="1742972.COMA1_10477"/>
<dbReference type="RefSeq" id="WP_090743169.1">
    <property type="nucleotide sequence ID" value="NZ_CZQA01000001.1"/>
</dbReference>
<dbReference type="InterPro" id="IPR012337">
    <property type="entry name" value="RNaseH-like_sf"/>
</dbReference>
<dbReference type="PANTHER" id="PTHR10948">
    <property type="entry name" value="TRANSPOSASE"/>
    <property type="match status" value="1"/>
</dbReference>
<name>A0A0S4L375_9BACT</name>
<evidence type="ECO:0000313" key="3">
    <source>
        <dbReference type="EMBL" id="CUS32172.1"/>
    </source>
</evidence>
<dbReference type="PROSITE" id="PS50994">
    <property type="entry name" value="INTEGRASE"/>
    <property type="match status" value="1"/>
</dbReference>
<dbReference type="NCBIfam" id="NF033563">
    <property type="entry name" value="transpos_IS30"/>
    <property type="match status" value="1"/>
</dbReference>
<dbReference type="InterPro" id="IPR001584">
    <property type="entry name" value="Integrase_cat-core"/>
</dbReference>
<dbReference type="InterPro" id="IPR051917">
    <property type="entry name" value="Transposase-Integrase"/>
</dbReference>
<feature type="domain" description="Integrase catalytic" evidence="2">
    <location>
        <begin position="159"/>
        <end position="321"/>
    </location>
</feature>
<evidence type="ECO:0000259" key="2">
    <source>
        <dbReference type="PROSITE" id="PS50994"/>
    </source>
</evidence>
<protein>
    <submittedName>
        <fullName evidence="3">Integrase catalytic region</fullName>
    </submittedName>
</protein>